<dbReference type="EMBL" id="MFJA01000077">
    <property type="protein sequence ID" value="OGG02089.1"/>
    <property type="molecule type" value="Genomic_DNA"/>
</dbReference>
<name>A0A1F5YPH4_9BACT</name>
<protein>
    <submittedName>
        <fullName evidence="1">Uncharacterized protein</fullName>
    </submittedName>
</protein>
<sequence length="451" mass="52479">MFGALERRELISSHITFDQQSCISQSLEAFPKLASMSTNGRLEWDFFKNNISGEAVSKARARLTEVFPQSDNFTPASIFVERERLARAKDERGVQLEELAENQNVPHETMRQQSLLVAVIDREMMEKAMQSDDYVLNKYGWDILKFNLQQDYWLVIKGADQMCTLYDFNSLIATYPEEIREIVIQDRADWLEERIIDNTQSHLIMHQSTPQEYLQFNKLEEKLLGEVDIDGAVTELIFVLNFLRGVKDFGTYDFDFRVGKFIKEVEAKLFRSDDSPSMMDYINHLSSCAGVSKETRLAVNELYLIYRVLHIGFDNMLREGFDERIIEIPDFCQSPYYLTEEGLGSIQEEDEETQINIILERRKDFKLFLTDNGSTIDILTKITEIAGPDKDKFPIRFNFLFDLWYLNKIGKFNPHGFAAKALIEKIYPEYQISSDDLVRMIQEESEGGEFN</sequence>
<reference evidence="1 2" key="1">
    <citation type="journal article" date="2016" name="Nat. Commun.">
        <title>Thousands of microbial genomes shed light on interconnected biogeochemical processes in an aquifer system.</title>
        <authorList>
            <person name="Anantharaman K."/>
            <person name="Brown C.T."/>
            <person name="Hug L.A."/>
            <person name="Sharon I."/>
            <person name="Castelle C.J."/>
            <person name="Probst A.J."/>
            <person name="Thomas B.C."/>
            <person name="Singh A."/>
            <person name="Wilkins M.J."/>
            <person name="Karaoz U."/>
            <person name="Brodie E.L."/>
            <person name="Williams K.H."/>
            <person name="Hubbard S.S."/>
            <person name="Banfield J.F."/>
        </authorList>
    </citation>
    <scope>NUCLEOTIDE SEQUENCE [LARGE SCALE GENOMIC DNA]</scope>
</reference>
<evidence type="ECO:0000313" key="1">
    <source>
        <dbReference type="EMBL" id="OGG02089.1"/>
    </source>
</evidence>
<dbReference type="Proteomes" id="UP000176665">
    <property type="component" value="Unassembled WGS sequence"/>
</dbReference>
<gene>
    <name evidence="1" type="ORF">A2W14_04200</name>
</gene>
<accession>A0A1F5YPH4</accession>
<evidence type="ECO:0000313" key="2">
    <source>
        <dbReference type="Proteomes" id="UP000176665"/>
    </source>
</evidence>
<dbReference type="STRING" id="1798371.A2W14_04200"/>
<organism evidence="1 2">
    <name type="scientific">Candidatus Gottesmanbacteria bacterium RBG_16_37_8</name>
    <dbReference type="NCBI Taxonomy" id="1798371"/>
    <lineage>
        <taxon>Bacteria</taxon>
        <taxon>Candidatus Gottesmaniibacteriota</taxon>
    </lineage>
</organism>
<comment type="caution">
    <text evidence="1">The sequence shown here is derived from an EMBL/GenBank/DDBJ whole genome shotgun (WGS) entry which is preliminary data.</text>
</comment>
<dbReference type="AlphaFoldDB" id="A0A1F5YPH4"/>
<proteinExistence type="predicted"/>